<gene>
    <name evidence="1" type="ORF">N3K66_000821</name>
</gene>
<sequence>MGDVRDVNPDLDKMDSQLDKVEDALQPLLGNLAEVSSQLPLLDRAKLFALTAYSIESLLFCALKFSDADAQQSQEVMDELKRVQQYFLKIKNAEAPSGAAAAPEAAAAAAQRSTTVNQEAAARLLKADLADNKDIRNKLAEKIAEERAKALLKSMEKGGGRKRPAEDSPQPSSVGSGSEMQGDGAPAKKTKKKHGGKEKKRGKKQQ</sequence>
<organism evidence="1 2">
    <name type="scientific">Trichothecium roseum</name>
    <dbReference type="NCBI Taxonomy" id="47278"/>
    <lineage>
        <taxon>Eukaryota</taxon>
        <taxon>Fungi</taxon>
        <taxon>Dikarya</taxon>
        <taxon>Ascomycota</taxon>
        <taxon>Pezizomycotina</taxon>
        <taxon>Sordariomycetes</taxon>
        <taxon>Hypocreomycetidae</taxon>
        <taxon>Hypocreales</taxon>
        <taxon>Hypocreales incertae sedis</taxon>
        <taxon>Trichothecium</taxon>
    </lineage>
</organism>
<dbReference type="EMBL" id="CM047940">
    <property type="protein sequence ID" value="KAI9904292.1"/>
    <property type="molecule type" value="Genomic_DNA"/>
</dbReference>
<accession>A0ACC0VD28</accession>
<name>A0ACC0VD28_9HYPO</name>
<proteinExistence type="predicted"/>
<protein>
    <submittedName>
        <fullName evidence="1">Uncharacterized protein</fullName>
    </submittedName>
</protein>
<keyword evidence="2" id="KW-1185">Reference proteome</keyword>
<evidence type="ECO:0000313" key="1">
    <source>
        <dbReference type="EMBL" id="KAI9904292.1"/>
    </source>
</evidence>
<evidence type="ECO:0000313" key="2">
    <source>
        <dbReference type="Proteomes" id="UP001163324"/>
    </source>
</evidence>
<reference evidence="1" key="1">
    <citation type="submission" date="2022-10" db="EMBL/GenBank/DDBJ databases">
        <title>Complete Genome of Trichothecium roseum strain YXFP-22015, a Plant Pathogen Isolated from Citrus.</title>
        <authorList>
            <person name="Wang Y."/>
            <person name="Zhu L."/>
        </authorList>
    </citation>
    <scope>NUCLEOTIDE SEQUENCE</scope>
    <source>
        <strain evidence="1">YXFP-22015</strain>
    </source>
</reference>
<dbReference type="Proteomes" id="UP001163324">
    <property type="component" value="Chromosome 1"/>
</dbReference>
<comment type="caution">
    <text evidence="1">The sequence shown here is derived from an EMBL/GenBank/DDBJ whole genome shotgun (WGS) entry which is preliminary data.</text>
</comment>